<keyword evidence="1" id="KW-0238">DNA-binding</keyword>
<dbReference type="SMART" id="SM00530">
    <property type="entry name" value="HTH_XRE"/>
    <property type="match status" value="1"/>
</dbReference>
<dbReference type="RefSeq" id="WP_185905191.1">
    <property type="nucleotide sequence ID" value="NZ_JACMSE010000005.1"/>
</dbReference>
<dbReference type="Proteomes" id="UP000587396">
    <property type="component" value="Unassembled WGS sequence"/>
</dbReference>
<comment type="caution">
    <text evidence="3">The sequence shown here is derived from an EMBL/GenBank/DDBJ whole genome shotgun (WGS) entry which is preliminary data.</text>
</comment>
<protein>
    <submittedName>
        <fullName evidence="3">Helix-turn-helix transcriptional regulator</fullName>
    </submittedName>
</protein>
<dbReference type="CDD" id="cd00093">
    <property type="entry name" value="HTH_XRE"/>
    <property type="match status" value="1"/>
</dbReference>
<dbReference type="InterPro" id="IPR001387">
    <property type="entry name" value="Cro/C1-type_HTH"/>
</dbReference>
<gene>
    <name evidence="3" type="ORF">H7313_08250</name>
</gene>
<evidence type="ECO:0000313" key="4">
    <source>
        <dbReference type="Proteomes" id="UP000587396"/>
    </source>
</evidence>
<sequence length="370" mass="40544">MNDINLGATIARERRAIGVTQGELAAHLGVTKAAVSKWELGQSMPDVAQLPRIASYFGLTLDELFDYRPQLTEDEVRETYVALCDLFAEDPDAAYARMDDLVRDYGSCWNLLLQVAALCMQRALSEPDRVDELMGRARELAERVEARSDNVELVRSARVTRAMAECQRGELDDAIALLESVKPARPLGVEAALAGMHQMRGEREACLKLCQESLFWGETSVMQSIATQLPLYVDEPAHLAALLRAAEGVLEGFALESRQPMEAATFYGGAATACLHAGDDEGAATYLERLAKLLERHDGESLLFPRPSVLYDLVPDSATVDPDLKRVAGGLFGAFDMKGQCKLAVTCDPAWVDRADDPRFKPLLDRLAAA</sequence>
<dbReference type="PANTHER" id="PTHR46558:SF11">
    <property type="entry name" value="HTH-TYPE TRANSCRIPTIONAL REGULATOR XRE"/>
    <property type="match status" value="1"/>
</dbReference>
<keyword evidence="4" id="KW-1185">Reference proteome</keyword>
<dbReference type="InterPro" id="IPR010982">
    <property type="entry name" value="Lambda_DNA-bd_dom_sf"/>
</dbReference>
<proteinExistence type="predicted"/>
<feature type="domain" description="HTH cro/C1-type" evidence="2">
    <location>
        <begin position="10"/>
        <end position="64"/>
    </location>
</feature>
<evidence type="ECO:0000313" key="3">
    <source>
        <dbReference type="EMBL" id="MBC2889336.1"/>
    </source>
</evidence>
<name>A0A842JEI4_9ACTN</name>
<reference evidence="3 4" key="1">
    <citation type="submission" date="2020-08" db="EMBL/GenBank/DDBJ databases">
        <authorList>
            <person name="Liu C."/>
            <person name="Sun Q."/>
        </authorList>
    </citation>
    <scope>NUCLEOTIDE SEQUENCE [LARGE SCALE GENOMIC DNA]</scope>
    <source>
        <strain evidence="3 4">N22</strain>
    </source>
</reference>
<dbReference type="EMBL" id="JACMSE010000005">
    <property type="protein sequence ID" value="MBC2889336.1"/>
    <property type="molecule type" value="Genomic_DNA"/>
</dbReference>
<dbReference type="PANTHER" id="PTHR46558">
    <property type="entry name" value="TRACRIPTIONAL REGULATORY PROTEIN-RELATED-RELATED"/>
    <property type="match status" value="1"/>
</dbReference>
<organism evidence="3 4">
    <name type="scientific">Gordonibacter massiliensis</name>
    <name type="common">ex Traore et al. 2017</name>
    <dbReference type="NCBI Taxonomy" id="1841863"/>
    <lineage>
        <taxon>Bacteria</taxon>
        <taxon>Bacillati</taxon>
        <taxon>Actinomycetota</taxon>
        <taxon>Coriobacteriia</taxon>
        <taxon>Eggerthellales</taxon>
        <taxon>Eggerthellaceae</taxon>
        <taxon>Gordonibacter</taxon>
    </lineage>
</organism>
<dbReference type="Pfam" id="PF01381">
    <property type="entry name" value="HTH_3"/>
    <property type="match status" value="1"/>
</dbReference>
<dbReference type="GO" id="GO:0003677">
    <property type="term" value="F:DNA binding"/>
    <property type="evidence" value="ECO:0007669"/>
    <property type="project" value="UniProtKB-KW"/>
</dbReference>
<evidence type="ECO:0000259" key="2">
    <source>
        <dbReference type="PROSITE" id="PS50943"/>
    </source>
</evidence>
<dbReference type="AlphaFoldDB" id="A0A842JEI4"/>
<dbReference type="SUPFAM" id="SSF47413">
    <property type="entry name" value="lambda repressor-like DNA-binding domains"/>
    <property type="match status" value="1"/>
</dbReference>
<dbReference type="Gene3D" id="1.10.260.40">
    <property type="entry name" value="lambda repressor-like DNA-binding domains"/>
    <property type="match status" value="1"/>
</dbReference>
<dbReference type="PROSITE" id="PS50943">
    <property type="entry name" value="HTH_CROC1"/>
    <property type="match status" value="1"/>
</dbReference>
<accession>A0A842JEI4</accession>
<evidence type="ECO:0000256" key="1">
    <source>
        <dbReference type="ARBA" id="ARBA00023125"/>
    </source>
</evidence>